<proteinExistence type="predicted"/>
<reference evidence="2 3" key="1">
    <citation type="submission" date="2016-10" db="EMBL/GenBank/DDBJ databases">
        <authorList>
            <person name="de Groot N.N."/>
        </authorList>
    </citation>
    <scope>NUCLEOTIDE SEQUENCE [LARGE SCALE GENOMIC DNA]</scope>
    <source>
        <strain evidence="3">P4B,CCM 7963,CECT 7998,DSM 25260,IBRC-M 10614,KCTC 13821</strain>
    </source>
</reference>
<dbReference type="Gene3D" id="3.30.1340.10">
    <property type="entry name" value="HPr-like"/>
    <property type="match status" value="1"/>
</dbReference>
<dbReference type="RefSeq" id="WP_170031657.1">
    <property type="nucleotide sequence ID" value="NZ_FNDU01000003.1"/>
</dbReference>
<protein>
    <submittedName>
        <fullName evidence="2">Phosphotransferase system, HPr</fullName>
    </submittedName>
</protein>
<dbReference type="AlphaFoldDB" id="A0A1G8G045"/>
<accession>A0A1G8G045</accession>
<dbReference type="InterPro" id="IPR035895">
    <property type="entry name" value="HPr-like_sf"/>
</dbReference>
<evidence type="ECO:0000259" key="1">
    <source>
        <dbReference type="Pfam" id="PF00381"/>
    </source>
</evidence>
<dbReference type="Proteomes" id="UP000199017">
    <property type="component" value="Unassembled WGS sequence"/>
</dbReference>
<dbReference type="EMBL" id="FNDU01000003">
    <property type="protein sequence ID" value="SDH87710.1"/>
    <property type="molecule type" value="Genomic_DNA"/>
</dbReference>
<dbReference type="STRING" id="930129.SAMN05216352_103162"/>
<keyword evidence="2" id="KW-0808">Transferase</keyword>
<feature type="domain" description="HPr" evidence="1">
    <location>
        <begin position="8"/>
        <end position="83"/>
    </location>
</feature>
<evidence type="ECO:0000313" key="3">
    <source>
        <dbReference type="Proteomes" id="UP000199017"/>
    </source>
</evidence>
<name>A0A1G8G045_9BACI</name>
<evidence type="ECO:0000313" key="2">
    <source>
        <dbReference type="EMBL" id="SDH87710.1"/>
    </source>
</evidence>
<dbReference type="InterPro" id="IPR000032">
    <property type="entry name" value="HPr-like"/>
</dbReference>
<dbReference type="SUPFAM" id="SSF55594">
    <property type="entry name" value="HPr-like"/>
    <property type="match status" value="1"/>
</dbReference>
<keyword evidence="3" id="KW-1185">Reference proteome</keyword>
<sequence>MEQQETISLFKSLSVHKVLELVHLLEHYESDVFMEKKNTAANGKSVLGMMSVFTTIRIGDKIHMRVKGEDSDKVCSAVHSFLQDAGAEEVLGYWEEEGVETVEKAMTASLNHWSPDVRYVAKSYLKTTRH</sequence>
<gene>
    <name evidence="2" type="ORF">SAMN05216352_103162</name>
</gene>
<dbReference type="Pfam" id="PF00381">
    <property type="entry name" value="PTS-HPr"/>
    <property type="match status" value="1"/>
</dbReference>
<organism evidence="2 3">
    <name type="scientific">Alteribacillus bidgolensis</name>
    <dbReference type="NCBI Taxonomy" id="930129"/>
    <lineage>
        <taxon>Bacteria</taxon>
        <taxon>Bacillati</taxon>
        <taxon>Bacillota</taxon>
        <taxon>Bacilli</taxon>
        <taxon>Bacillales</taxon>
        <taxon>Bacillaceae</taxon>
        <taxon>Alteribacillus</taxon>
    </lineage>
</organism>
<dbReference type="GO" id="GO:0016740">
    <property type="term" value="F:transferase activity"/>
    <property type="evidence" value="ECO:0007669"/>
    <property type="project" value="UniProtKB-KW"/>
</dbReference>